<accession>A0ACB9RH97</accession>
<proteinExistence type="predicted"/>
<keyword evidence="2" id="KW-1185">Reference proteome</keyword>
<dbReference type="EMBL" id="CM042883">
    <property type="protein sequence ID" value="KAI4378541.1"/>
    <property type="molecule type" value="Genomic_DNA"/>
</dbReference>
<sequence length="151" mass="17458">MGPSLETNWVKLTPGFRIFPYPACHYCADRIPKIRRRPVDYIVSCKNMDSGFGRVPGRESHSGQIFCCVDALAVKGHLDRVDKDLLGWWLCEWQVKSGGLNGWSEKLPDVCYSWWVLSSLTMIGWVRWIDQEKLIEFIPNCQDTEMVMCQL</sequence>
<evidence type="ECO:0000313" key="1">
    <source>
        <dbReference type="EMBL" id="KAI4378541.1"/>
    </source>
</evidence>
<comment type="caution">
    <text evidence="1">The sequence shown here is derived from an EMBL/GenBank/DDBJ whole genome shotgun (WGS) entry which is preliminary data.</text>
</comment>
<organism evidence="1 2">
    <name type="scientific">Melastoma candidum</name>
    <dbReference type="NCBI Taxonomy" id="119954"/>
    <lineage>
        <taxon>Eukaryota</taxon>
        <taxon>Viridiplantae</taxon>
        <taxon>Streptophyta</taxon>
        <taxon>Embryophyta</taxon>
        <taxon>Tracheophyta</taxon>
        <taxon>Spermatophyta</taxon>
        <taxon>Magnoliopsida</taxon>
        <taxon>eudicotyledons</taxon>
        <taxon>Gunneridae</taxon>
        <taxon>Pentapetalae</taxon>
        <taxon>rosids</taxon>
        <taxon>malvids</taxon>
        <taxon>Myrtales</taxon>
        <taxon>Melastomataceae</taxon>
        <taxon>Melastomatoideae</taxon>
        <taxon>Melastomateae</taxon>
        <taxon>Melastoma</taxon>
    </lineage>
</organism>
<protein>
    <submittedName>
        <fullName evidence="1">Uncharacterized protein</fullName>
    </submittedName>
</protein>
<dbReference type="Proteomes" id="UP001057402">
    <property type="component" value="Chromosome 4"/>
</dbReference>
<reference evidence="2" key="1">
    <citation type="journal article" date="2023" name="Front. Plant Sci.">
        <title>Chromosomal-level genome assembly of Melastoma candidum provides insights into trichome evolution.</title>
        <authorList>
            <person name="Zhong Y."/>
            <person name="Wu W."/>
            <person name="Sun C."/>
            <person name="Zou P."/>
            <person name="Liu Y."/>
            <person name="Dai S."/>
            <person name="Zhou R."/>
        </authorList>
    </citation>
    <scope>NUCLEOTIDE SEQUENCE [LARGE SCALE GENOMIC DNA]</scope>
</reference>
<gene>
    <name evidence="1" type="ORF">MLD38_016005</name>
</gene>
<evidence type="ECO:0000313" key="2">
    <source>
        <dbReference type="Proteomes" id="UP001057402"/>
    </source>
</evidence>
<name>A0ACB9RH97_9MYRT</name>